<sequence>MEEVYDYSRHRYCIFIDLSYDFITSRAFAIHRPYMVVESSVNRYRTSILYDTTTRNIIARGNKADEANKDPKGLQEGVIYVRNTLSELADINLKSKQHPFDYQGAHSMSLKLVSAQYPAFRSVQRKLMPQLLKQAHFVIPFGLKELRLSLIACVEKHCDTTLSSESIDDMLEKLNQECQGINYFLLPDLKSRWTNESITLGDMLEHFSGYAEKFFRNEVDKFLVGRSNIVPRPLNIVYTSRIPKTFLAMGLILSVHCWSQKYSRELKESYISAELGDDSPIFELFDNRRRIIATQELLENRIEGFNVRRNPVILPNKTTIEEPKSCLKPIIFINIDISPIRIQTAFTYLDKDRQVRQEQNFECFIKQSELHQRPILRISNRLKLGLEKIFGDYLQMYSSNKRNMKKRIPVSPASELLGKEFQTTRDKSNLSSDERIKSKKNRLKRISKLFVSSDPDPNLFKELMTNLEMDDLFASKDEFPASDSESFTTYHPGYVYFFMITYLHCLNKQIEEKLESNVGSNWGANNIWYGVSIDKSILDTVFGSIKNLEKSFFASGILGKDDELRKAKFCTRGEETLPAIQHKYQYLDFSLKSYYVIAQISSKHIRLSLHQVVKLASPGEDPASIIIQDEIIHIDDVYDILCKSIMKSLQINCQVDYCTTHKSQEDTQYDFQSFEIYNNIYRNLKPCVVELFEKNKSNLNMNSKIQLNINTKCGCSISIFLRDIIEVGLMPVIESLATDIVASLTNKKLFGNYIPNYIFLFGDPFNLAQGSKIHIAYTMLMLKAIDDGVYIKEKDTQTFVVRESIFQLLEKFLSGKKPYMFERFVTGTLCQVSSNTYGMRISRSGISIPYTRINSDGDIKSTIADDGSYLVFIQKGKPVPTKGLIIQINEPDPITLEILQLESLTSIVPDKCALLHRVTPGATYEIGSSGLSIYGVKSFVVEYEQISSNLSIKLSRGCMGKNDDYIDKPYYKTVNIIEPLTLAYI</sequence>
<dbReference type="EMBL" id="JAEPRD010000009">
    <property type="protein sequence ID" value="KAG2211247.1"/>
    <property type="molecule type" value="Genomic_DNA"/>
</dbReference>
<comment type="caution">
    <text evidence="1">The sequence shown here is derived from an EMBL/GenBank/DDBJ whole genome shotgun (WGS) entry which is preliminary data.</text>
</comment>
<keyword evidence="2" id="KW-1185">Reference proteome</keyword>
<proteinExistence type="predicted"/>
<accession>A0A8H7RHS9</accession>
<gene>
    <name evidence="1" type="ORF">INT47_006367</name>
</gene>
<reference evidence="1" key="1">
    <citation type="submission" date="2020-12" db="EMBL/GenBank/DDBJ databases">
        <title>Metabolic potential, ecology and presence of endohyphal bacteria is reflected in genomic diversity of Mucoromycotina.</title>
        <authorList>
            <person name="Muszewska A."/>
            <person name="Okrasinska A."/>
            <person name="Steczkiewicz K."/>
            <person name="Drgas O."/>
            <person name="Orlowska M."/>
            <person name="Perlinska-Lenart U."/>
            <person name="Aleksandrzak-Piekarczyk T."/>
            <person name="Szatraj K."/>
            <person name="Zielenkiewicz U."/>
            <person name="Pilsyk S."/>
            <person name="Malc E."/>
            <person name="Mieczkowski P."/>
            <person name="Kruszewska J.S."/>
            <person name="Biernat P."/>
            <person name="Pawlowska J."/>
        </authorList>
    </citation>
    <scope>NUCLEOTIDE SEQUENCE</scope>
    <source>
        <strain evidence="1">WA0000017839</strain>
    </source>
</reference>
<dbReference type="OrthoDB" id="2301905at2759"/>
<evidence type="ECO:0000313" key="1">
    <source>
        <dbReference type="EMBL" id="KAG2211247.1"/>
    </source>
</evidence>
<dbReference type="AlphaFoldDB" id="A0A8H7RHS9"/>
<organism evidence="1 2">
    <name type="scientific">Mucor saturninus</name>
    <dbReference type="NCBI Taxonomy" id="64648"/>
    <lineage>
        <taxon>Eukaryota</taxon>
        <taxon>Fungi</taxon>
        <taxon>Fungi incertae sedis</taxon>
        <taxon>Mucoromycota</taxon>
        <taxon>Mucoromycotina</taxon>
        <taxon>Mucoromycetes</taxon>
        <taxon>Mucorales</taxon>
        <taxon>Mucorineae</taxon>
        <taxon>Mucoraceae</taxon>
        <taxon>Mucor</taxon>
    </lineage>
</organism>
<name>A0A8H7RHS9_9FUNG</name>
<evidence type="ECO:0000313" key="2">
    <source>
        <dbReference type="Proteomes" id="UP000603453"/>
    </source>
</evidence>
<dbReference type="Proteomes" id="UP000603453">
    <property type="component" value="Unassembled WGS sequence"/>
</dbReference>
<protein>
    <submittedName>
        <fullName evidence="1">Uncharacterized protein</fullName>
    </submittedName>
</protein>